<protein>
    <submittedName>
        <fullName evidence="1">Uncharacterized protein</fullName>
    </submittedName>
</protein>
<evidence type="ECO:0000313" key="1">
    <source>
        <dbReference type="EMBL" id="KAK0384172.1"/>
    </source>
</evidence>
<organism evidence="1 2">
    <name type="scientific">Sarocladium strictum</name>
    <name type="common">Black bundle disease fungus</name>
    <name type="synonym">Acremonium strictum</name>
    <dbReference type="NCBI Taxonomy" id="5046"/>
    <lineage>
        <taxon>Eukaryota</taxon>
        <taxon>Fungi</taxon>
        <taxon>Dikarya</taxon>
        <taxon>Ascomycota</taxon>
        <taxon>Pezizomycotina</taxon>
        <taxon>Sordariomycetes</taxon>
        <taxon>Hypocreomycetidae</taxon>
        <taxon>Hypocreales</taxon>
        <taxon>Sarocladiaceae</taxon>
        <taxon>Sarocladium</taxon>
    </lineage>
</organism>
<reference evidence="1" key="1">
    <citation type="submission" date="2022-10" db="EMBL/GenBank/DDBJ databases">
        <title>Determination and structural analysis of whole genome sequence of Sarocladium strictum F4-1.</title>
        <authorList>
            <person name="Hu L."/>
            <person name="Jiang Y."/>
        </authorList>
    </citation>
    <scope>NUCLEOTIDE SEQUENCE</scope>
    <source>
        <strain evidence="1">F4-1</strain>
    </source>
</reference>
<dbReference type="EMBL" id="JAPDFR010000008">
    <property type="protein sequence ID" value="KAK0384172.1"/>
    <property type="molecule type" value="Genomic_DNA"/>
</dbReference>
<name>A0AA39GBB8_SARSR</name>
<proteinExistence type="predicted"/>
<sequence length="78" mass="8899">MTRNVNGCSRYHMASNCEESLLPGIERHSLFASQYATWWNQTWRHLPAQNLSFEYLHSGPGSGQASPVMMFEKLALLI</sequence>
<gene>
    <name evidence="1" type="ORF">NLU13_8260</name>
</gene>
<keyword evidence="2" id="KW-1185">Reference proteome</keyword>
<dbReference type="Proteomes" id="UP001175261">
    <property type="component" value="Unassembled WGS sequence"/>
</dbReference>
<evidence type="ECO:0000313" key="2">
    <source>
        <dbReference type="Proteomes" id="UP001175261"/>
    </source>
</evidence>
<dbReference type="AlphaFoldDB" id="A0AA39GBB8"/>
<comment type="caution">
    <text evidence="1">The sequence shown here is derived from an EMBL/GenBank/DDBJ whole genome shotgun (WGS) entry which is preliminary data.</text>
</comment>
<accession>A0AA39GBB8</accession>